<dbReference type="Pfam" id="PF07660">
    <property type="entry name" value="STN"/>
    <property type="match status" value="1"/>
</dbReference>
<comment type="subcellular location">
    <subcellularLocation>
        <location evidence="1">Cell outer membrane</location>
        <topology evidence="1">Multi-pass membrane protein</topology>
    </subcellularLocation>
</comment>
<evidence type="ECO:0000313" key="14">
    <source>
        <dbReference type="EMBL" id="MFC4294179.1"/>
    </source>
</evidence>
<dbReference type="Gene3D" id="2.40.170.20">
    <property type="entry name" value="TonB-dependent receptor, beta-barrel domain"/>
    <property type="match status" value="1"/>
</dbReference>
<dbReference type="InterPro" id="IPR039426">
    <property type="entry name" value="TonB-dep_rcpt-like"/>
</dbReference>
<name>A0ABV8RN91_9SPHN</name>
<evidence type="ECO:0000256" key="10">
    <source>
        <dbReference type="ARBA" id="ARBA00023237"/>
    </source>
</evidence>
<evidence type="ECO:0000256" key="8">
    <source>
        <dbReference type="ARBA" id="ARBA00023077"/>
    </source>
</evidence>
<dbReference type="Pfam" id="PF00593">
    <property type="entry name" value="TonB_dep_Rec_b-barrel"/>
    <property type="match status" value="1"/>
</dbReference>
<dbReference type="SUPFAM" id="SSF56935">
    <property type="entry name" value="Porins"/>
    <property type="match status" value="1"/>
</dbReference>
<accession>A0ABV8RN91</accession>
<keyword evidence="3" id="KW-1134">Transmembrane beta strand</keyword>
<proteinExistence type="inferred from homology"/>
<gene>
    <name evidence="14" type="ORF">ACFO0A_03795</name>
</gene>
<keyword evidence="10" id="KW-0998">Cell outer membrane</keyword>
<evidence type="ECO:0000256" key="7">
    <source>
        <dbReference type="ARBA" id="ARBA00023065"/>
    </source>
</evidence>
<dbReference type="InterPro" id="IPR000531">
    <property type="entry name" value="Beta-barrel_TonB"/>
</dbReference>
<keyword evidence="4" id="KW-0410">Iron transport</keyword>
<evidence type="ECO:0000256" key="6">
    <source>
        <dbReference type="ARBA" id="ARBA00023004"/>
    </source>
</evidence>
<dbReference type="Pfam" id="PF07715">
    <property type="entry name" value="Plug"/>
    <property type="match status" value="1"/>
</dbReference>
<comment type="similarity">
    <text evidence="11">Belongs to the TonB-dependent receptor family.</text>
</comment>
<keyword evidence="6" id="KW-0408">Iron</keyword>
<dbReference type="Gene3D" id="3.55.50.30">
    <property type="match status" value="1"/>
</dbReference>
<dbReference type="Proteomes" id="UP001595828">
    <property type="component" value="Unassembled WGS sequence"/>
</dbReference>
<sequence>MRTADHLPYLVGASLAAIVASPPALAAEAVLNFTVAPGRLDQAIVAFASQAGLSVVFADPALGARRTAGLRGRYTVRAGLARLLQGTGTRFVFINPRTVRIEREAAAAPVARAAPAAPPAPAPPTVGDVPIIVTASKQGTPLERYPGAVEVVDLGGPAGRGLHRPADSATIVARLPELTSTELGSGRNKLFIRGVADSSFDGSSQSTVGQYLGDARLTYSAPDPDLNLYDITRVEVLAGPQGTLYGTGSLGGIVRLVPAQPDPSGIAASIQAGLSTTRHGAQGNDLAAMFNLPLGSSAALRAVGWRTVAGGYIDNPLLARPDVNRTVTEGGRIALRKTAGPWTIGIGAVVQNINSADGQYTLRGDPALTRSSALLQPFDNDYRLGWAQMSRALGGAALVSTTAIALHDVTSVFDATMPGGPPRKYCEEARITLVTHETRLSGRRHGRHDWVAGISLVLNNEAERRALGDPAAPAPLAGVRNTAAEAALFGEYTVPLGSRIAVTSGARLTLARATGESIGAFAVPGAEFERAHTIVRINPSLALSWTPGGRLVVFARAQQGVRAGGLAVRQDTMPPTVERFSSDTLRMVEAGFRLARPGIDTLALSATAFGARWSKIQADLIDANGLPTTANIGSGRLMGADARLTWRPTPALQIEAGAFLDRSTLDRPAPAYASAQDRDLPNVAEAGGRAAAAYRTALSPTVDLQVDVSGRYVGRSRLGIGAPLDVTQGGYVTGDAGVRLAWGKLGLSLDVTNLGDRRANRFSFGNPFGLAARDQQTPLRPRTIRAGIDARF</sequence>
<keyword evidence="7" id="KW-0406">Ion transport</keyword>
<keyword evidence="12" id="KW-0732">Signal</keyword>
<evidence type="ECO:0000256" key="5">
    <source>
        <dbReference type="ARBA" id="ARBA00022692"/>
    </source>
</evidence>
<feature type="chain" id="PRO_5046673885" evidence="12">
    <location>
        <begin position="27"/>
        <end position="792"/>
    </location>
</feature>
<dbReference type="PANTHER" id="PTHR32552:SF81">
    <property type="entry name" value="TONB-DEPENDENT OUTER MEMBRANE RECEPTOR"/>
    <property type="match status" value="1"/>
</dbReference>
<dbReference type="PANTHER" id="PTHR32552">
    <property type="entry name" value="FERRICHROME IRON RECEPTOR-RELATED"/>
    <property type="match status" value="1"/>
</dbReference>
<organism evidence="14 15">
    <name type="scientific">Novosphingobium tardum</name>
    <dbReference type="NCBI Taxonomy" id="1538021"/>
    <lineage>
        <taxon>Bacteria</taxon>
        <taxon>Pseudomonadati</taxon>
        <taxon>Pseudomonadota</taxon>
        <taxon>Alphaproteobacteria</taxon>
        <taxon>Sphingomonadales</taxon>
        <taxon>Sphingomonadaceae</taxon>
        <taxon>Novosphingobium</taxon>
    </lineage>
</organism>
<evidence type="ECO:0000256" key="2">
    <source>
        <dbReference type="ARBA" id="ARBA00022448"/>
    </source>
</evidence>
<comment type="caution">
    <text evidence="14">The sequence shown here is derived from an EMBL/GenBank/DDBJ whole genome shotgun (WGS) entry which is preliminary data.</text>
</comment>
<keyword evidence="8 11" id="KW-0798">TonB box</keyword>
<evidence type="ECO:0000256" key="12">
    <source>
        <dbReference type="SAM" id="SignalP"/>
    </source>
</evidence>
<keyword evidence="15" id="KW-1185">Reference proteome</keyword>
<evidence type="ECO:0000256" key="1">
    <source>
        <dbReference type="ARBA" id="ARBA00004571"/>
    </source>
</evidence>
<protein>
    <submittedName>
        <fullName evidence="14">TonB-dependent receptor domain-containing protein</fullName>
    </submittedName>
</protein>
<feature type="signal peptide" evidence="12">
    <location>
        <begin position="1"/>
        <end position="26"/>
    </location>
</feature>
<dbReference type="InterPro" id="IPR012910">
    <property type="entry name" value="Plug_dom"/>
</dbReference>
<dbReference type="InterPro" id="IPR036942">
    <property type="entry name" value="Beta-barrel_TonB_sf"/>
</dbReference>
<evidence type="ECO:0000256" key="4">
    <source>
        <dbReference type="ARBA" id="ARBA00022496"/>
    </source>
</evidence>
<keyword evidence="9 11" id="KW-0472">Membrane</keyword>
<dbReference type="InterPro" id="IPR011662">
    <property type="entry name" value="Secretin/TonB_short_N"/>
</dbReference>
<evidence type="ECO:0000256" key="9">
    <source>
        <dbReference type="ARBA" id="ARBA00023136"/>
    </source>
</evidence>
<dbReference type="RefSeq" id="WP_379537642.1">
    <property type="nucleotide sequence ID" value="NZ_JBHSDR010000003.1"/>
</dbReference>
<feature type="domain" description="Secretin/TonB short N-terminal" evidence="13">
    <location>
        <begin position="53"/>
        <end position="104"/>
    </location>
</feature>
<keyword evidence="5" id="KW-0812">Transmembrane</keyword>
<evidence type="ECO:0000259" key="13">
    <source>
        <dbReference type="SMART" id="SM00965"/>
    </source>
</evidence>
<evidence type="ECO:0000313" key="15">
    <source>
        <dbReference type="Proteomes" id="UP001595828"/>
    </source>
</evidence>
<evidence type="ECO:0000256" key="3">
    <source>
        <dbReference type="ARBA" id="ARBA00022452"/>
    </source>
</evidence>
<keyword evidence="2" id="KW-0813">Transport</keyword>
<dbReference type="SMART" id="SM00965">
    <property type="entry name" value="STN"/>
    <property type="match status" value="1"/>
</dbReference>
<reference evidence="15" key="1">
    <citation type="journal article" date="2019" name="Int. J. Syst. Evol. Microbiol.">
        <title>The Global Catalogue of Microorganisms (GCM) 10K type strain sequencing project: providing services to taxonomists for standard genome sequencing and annotation.</title>
        <authorList>
            <consortium name="The Broad Institute Genomics Platform"/>
            <consortium name="The Broad Institute Genome Sequencing Center for Infectious Disease"/>
            <person name="Wu L."/>
            <person name="Ma J."/>
        </authorList>
    </citation>
    <scope>NUCLEOTIDE SEQUENCE [LARGE SCALE GENOMIC DNA]</scope>
    <source>
        <strain evidence="15">CGMCC 1.12989</strain>
    </source>
</reference>
<keyword evidence="14" id="KW-0675">Receptor</keyword>
<evidence type="ECO:0000256" key="11">
    <source>
        <dbReference type="RuleBase" id="RU003357"/>
    </source>
</evidence>
<dbReference type="EMBL" id="JBHSDR010000003">
    <property type="protein sequence ID" value="MFC4294179.1"/>
    <property type="molecule type" value="Genomic_DNA"/>
</dbReference>